<dbReference type="InterPro" id="IPR000524">
    <property type="entry name" value="Tscrpt_reg_HTH_GntR"/>
</dbReference>
<dbReference type="EMBL" id="CP037867">
    <property type="protein sequence ID" value="QBM27620.1"/>
    <property type="molecule type" value="Genomic_DNA"/>
</dbReference>
<sequence length="264" mass="28823">MNTVQDLQADAALASTPSGSSETAQVRALLQLRELILSGELPGGTRIAELAIVERLGMSRTPIRAALVRLEQEGLLEALPSGGYVVQSFSERDVADAIELRGTLEGLLARLAAERGAPLVVLAEARQCLDRIDALLTAPKLDDEAFSAYVALNSHFHALLYELADSPTITRQLERAASLPFASPSGFVLLQAQSTRARDMLIVAQDQHRQVLDAIEQREGARAESIMREHSRLARRNLVEVLAAHPSEPLTGNMPAIRMIRRRR</sequence>
<keyword evidence="1" id="KW-0805">Transcription regulation</keyword>
<organism evidence="5 6">
    <name type="scientific">Hydrogenophaga pseudoflava</name>
    <name type="common">Pseudomonas carboxydoflava</name>
    <dbReference type="NCBI Taxonomy" id="47421"/>
    <lineage>
        <taxon>Bacteria</taxon>
        <taxon>Pseudomonadati</taxon>
        <taxon>Pseudomonadota</taxon>
        <taxon>Betaproteobacteria</taxon>
        <taxon>Burkholderiales</taxon>
        <taxon>Comamonadaceae</taxon>
        <taxon>Hydrogenophaga</taxon>
    </lineage>
</organism>
<evidence type="ECO:0000259" key="4">
    <source>
        <dbReference type="PROSITE" id="PS50949"/>
    </source>
</evidence>
<dbReference type="Gene3D" id="1.20.120.530">
    <property type="entry name" value="GntR ligand-binding domain-like"/>
    <property type="match status" value="1"/>
</dbReference>
<keyword evidence="6" id="KW-1185">Reference proteome</keyword>
<reference evidence="5 6" key="1">
    <citation type="submission" date="2019-03" db="EMBL/GenBank/DDBJ databases">
        <authorList>
            <person name="Sebastian G."/>
            <person name="Baumann P."/>
            <person name="Ruckert C."/>
            <person name="Kalinowski J."/>
            <person name="Nebel B."/>
            <person name="Takors R."/>
            <person name="Blombach B."/>
        </authorList>
    </citation>
    <scope>NUCLEOTIDE SEQUENCE [LARGE SCALE GENOMIC DNA]</scope>
    <source>
        <strain evidence="5 6">DSM 1084</strain>
    </source>
</reference>
<dbReference type="GO" id="GO:0003677">
    <property type="term" value="F:DNA binding"/>
    <property type="evidence" value="ECO:0007669"/>
    <property type="project" value="UniProtKB-KW"/>
</dbReference>
<dbReference type="InterPro" id="IPR036390">
    <property type="entry name" value="WH_DNA-bd_sf"/>
</dbReference>
<dbReference type="InterPro" id="IPR036388">
    <property type="entry name" value="WH-like_DNA-bd_sf"/>
</dbReference>
<dbReference type="CDD" id="cd07377">
    <property type="entry name" value="WHTH_GntR"/>
    <property type="match status" value="1"/>
</dbReference>
<dbReference type="Gene3D" id="1.10.10.10">
    <property type="entry name" value="Winged helix-like DNA-binding domain superfamily/Winged helix DNA-binding domain"/>
    <property type="match status" value="1"/>
</dbReference>
<evidence type="ECO:0000313" key="5">
    <source>
        <dbReference type="EMBL" id="QBM27620.1"/>
    </source>
</evidence>
<name>A0A4P6WVX8_HYDPS</name>
<dbReference type="Pfam" id="PF07729">
    <property type="entry name" value="FCD"/>
    <property type="match status" value="1"/>
</dbReference>
<dbReference type="SUPFAM" id="SSF48008">
    <property type="entry name" value="GntR ligand-binding domain-like"/>
    <property type="match status" value="1"/>
</dbReference>
<dbReference type="RefSeq" id="WP_066150318.1">
    <property type="nucleotide sequence ID" value="NZ_CP037867.1"/>
</dbReference>
<dbReference type="SUPFAM" id="SSF46785">
    <property type="entry name" value="Winged helix' DNA-binding domain"/>
    <property type="match status" value="1"/>
</dbReference>
<dbReference type="Proteomes" id="UP000293912">
    <property type="component" value="Chromosome"/>
</dbReference>
<dbReference type="SMART" id="SM00345">
    <property type="entry name" value="HTH_GNTR"/>
    <property type="match status" value="1"/>
</dbReference>
<evidence type="ECO:0000313" key="6">
    <source>
        <dbReference type="Proteomes" id="UP000293912"/>
    </source>
</evidence>
<feature type="domain" description="HTH gntR-type" evidence="4">
    <location>
        <begin position="22"/>
        <end position="89"/>
    </location>
</feature>
<dbReference type="Pfam" id="PF00392">
    <property type="entry name" value="GntR"/>
    <property type="match status" value="1"/>
</dbReference>
<dbReference type="PANTHER" id="PTHR43537">
    <property type="entry name" value="TRANSCRIPTIONAL REGULATOR, GNTR FAMILY"/>
    <property type="match status" value="1"/>
</dbReference>
<dbReference type="KEGG" id="hpse:HPF_07990"/>
<dbReference type="AlphaFoldDB" id="A0A4P6WVX8"/>
<keyword evidence="3" id="KW-0804">Transcription</keyword>
<dbReference type="InterPro" id="IPR011711">
    <property type="entry name" value="GntR_C"/>
</dbReference>
<dbReference type="PANTHER" id="PTHR43537:SF49">
    <property type="entry name" value="TRANSCRIPTIONAL REGULATORY PROTEIN"/>
    <property type="match status" value="1"/>
</dbReference>
<evidence type="ECO:0000256" key="3">
    <source>
        <dbReference type="ARBA" id="ARBA00023163"/>
    </source>
</evidence>
<proteinExistence type="predicted"/>
<keyword evidence="2" id="KW-0238">DNA-binding</keyword>
<evidence type="ECO:0000256" key="1">
    <source>
        <dbReference type="ARBA" id="ARBA00023015"/>
    </source>
</evidence>
<gene>
    <name evidence="5" type="primary">csiR3</name>
    <name evidence="5" type="ORF">HPF_07990</name>
</gene>
<dbReference type="GO" id="GO:0003700">
    <property type="term" value="F:DNA-binding transcription factor activity"/>
    <property type="evidence" value="ECO:0007669"/>
    <property type="project" value="InterPro"/>
</dbReference>
<dbReference type="InterPro" id="IPR008920">
    <property type="entry name" value="TF_FadR/GntR_C"/>
</dbReference>
<protein>
    <submittedName>
        <fullName evidence="5">HTH-type transcriptional repressor CsiR</fullName>
    </submittedName>
</protein>
<evidence type="ECO:0000256" key="2">
    <source>
        <dbReference type="ARBA" id="ARBA00023125"/>
    </source>
</evidence>
<dbReference type="PROSITE" id="PS50949">
    <property type="entry name" value="HTH_GNTR"/>
    <property type="match status" value="1"/>
</dbReference>
<accession>A0A4P6WVX8</accession>
<dbReference type="SMART" id="SM00895">
    <property type="entry name" value="FCD"/>
    <property type="match status" value="1"/>
</dbReference>